<comment type="caution">
    <text evidence="2">The sequence shown here is derived from an EMBL/GenBank/DDBJ whole genome shotgun (WGS) entry which is preliminary data.</text>
</comment>
<keyword evidence="3" id="KW-1185">Reference proteome</keyword>
<dbReference type="GeneID" id="92382626"/>
<evidence type="ECO:0000313" key="3">
    <source>
        <dbReference type="Proteomes" id="UP000195570"/>
    </source>
</evidence>
<dbReference type="EMBL" id="CZPT02000709">
    <property type="protein sequence ID" value="SCU67256.1"/>
    <property type="molecule type" value="Genomic_DNA"/>
</dbReference>
<gene>
    <name evidence="2" type="ORF">TEOVI_000869200</name>
</gene>
<dbReference type="RefSeq" id="XP_067078598.1">
    <property type="nucleotide sequence ID" value="XM_067222497.1"/>
</dbReference>
<dbReference type="Proteomes" id="UP000195570">
    <property type="component" value="Unassembled WGS sequence"/>
</dbReference>
<dbReference type="AlphaFoldDB" id="A0A1G4I6D9"/>
<feature type="region of interest" description="Disordered" evidence="1">
    <location>
        <begin position="1"/>
        <end position="27"/>
    </location>
</feature>
<name>A0A1G4I6D9_TRYEQ</name>
<protein>
    <submittedName>
        <fullName evidence="2">Uncharacterized protein</fullName>
    </submittedName>
</protein>
<organism evidence="2 3">
    <name type="scientific">Trypanosoma equiperdum</name>
    <dbReference type="NCBI Taxonomy" id="5694"/>
    <lineage>
        <taxon>Eukaryota</taxon>
        <taxon>Discoba</taxon>
        <taxon>Euglenozoa</taxon>
        <taxon>Kinetoplastea</taxon>
        <taxon>Metakinetoplastina</taxon>
        <taxon>Trypanosomatida</taxon>
        <taxon>Trypanosomatidae</taxon>
        <taxon>Trypanosoma</taxon>
    </lineage>
</organism>
<evidence type="ECO:0000313" key="2">
    <source>
        <dbReference type="EMBL" id="SCU67256.1"/>
    </source>
</evidence>
<sequence>MQIATVPSWNQLLPEKGGPRSDGTHAMRNVQGGEVLRGATSPGSTCGGHAAANFPLSDWEAEAVRRYRALKKGDLTAHSVTEYLHSSPIHGTLLQLVLHSKIVHITDWYERAGIVADWFSGGTPAPLCLLPSAVVHLVGSHQLTPSVAAGFLLRVAKLLLNAKTVSHAADSEKGQRSNVCVFTADGWSAAEVLQRSVYDLQESGLLTFEHFSSFFLRAALDKILIVGEEPELLLIPMCFLIRRCQKFSSDGWINSEERLRHLNRMCDTAGGLPTHIATTLTAII</sequence>
<accession>A0A1G4I6D9</accession>
<feature type="compositionally biased region" description="Polar residues" evidence="1">
    <location>
        <begin position="1"/>
        <end position="11"/>
    </location>
</feature>
<evidence type="ECO:0000256" key="1">
    <source>
        <dbReference type="SAM" id="MobiDB-lite"/>
    </source>
</evidence>
<reference evidence="2" key="1">
    <citation type="submission" date="2016-09" db="EMBL/GenBank/DDBJ databases">
        <authorList>
            <person name="Hebert L."/>
            <person name="Moumen B."/>
        </authorList>
    </citation>
    <scope>NUCLEOTIDE SEQUENCE [LARGE SCALE GENOMIC DNA]</scope>
    <source>
        <strain evidence="2">OVI</strain>
    </source>
</reference>
<proteinExistence type="predicted"/>
<dbReference type="VEuPathDB" id="TriTrypDB:TEOVI_000869200"/>